<evidence type="ECO:0000313" key="3">
    <source>
        <dbReference type="Proteomes" id="UP000441523"/>
    </source>
</evidence>
<dbReference type="EMBL" id="VZZJ01000009">
    <property type="protein sequence ID" value="KAB1073234.1"/>
    <property type="molecule type" value="Genomic_DNA"/>
</dbReference>
<dbReference type="InterPro" id="IPR017853">
    <property type="entry name" value="GH"/>
</dbReference>
<dbReference type="SUPFAM" id="SSF51445">
    <property type="entry name" value="(Trans)glycosidases"/>
    <property type="match status" value="1"/>
</dbReference>
<dbReference type="RefSeq" id="WP_150964065.1">
    <property type="nucleotide sequence ID" value="NZ_VZZJ01000009.1"/>
</dbReference>
<evidence type="ECO:0000256" key="1">
    <source>
        <dbReference type="SAM" id="SignalP"/>
    </source>
</evidence>
<proteinExistence type="predicted"/>
<protein>
    <submittedName>
        <fullName evidence="2">Glycoside hydrolase family 18 protein</fullName>
    </submittedName>
</protein>
<keyword evidence="2" id="KW-0378">Hydrolase</keyword>
<keyword evidence="3" id="KW-1185">Reference proteome</keyword>
<accession>A0A6N6MSA7</accession>
<name>A0A6N6MSA7_9HYPH</name>
<sequence>MRLLSVSIAALVMTAGAAAAVTGERPVQLGAYYATWAARAESTSGIDDRLAGIPEGVTEIFLAFMRPDATYAGGLDLAGTGLQVPYSGPVLKASLKALRARIPGIRILVSIGGEKFANWNRFDPRAARRLVEDFDLDGVDLDFEPADPRCGERSGQMSCDSDALLLEVVEAARATLPRPIAIWLTATNTGAYGEGPWSEAPPIGGPTYGAFLPLLRDAKRRALIDGLSLMAYDAGPTFRPLDAYAAYRSRFEGPILIGLTSPPEAWGGHAYTVPEAVETVRAAIPKGANGAMVWAIGKENPSNPGPDRPGPDALISALIHAIEQMGPN</sequence>
<dbReference type="Gene3D" id="3.20.20.80">
    <property type="entry name" value="Glycosidases"/>
    <property type="match status" value="1"/>
</dbReference>
<dbReference type="AlphaFoldDB" id="A0A6N6MSA7"/>
<evidence type="ECO:0000313" key="2">
    <source>
        <dbReference type="EMBL" id="KAB1073234.1"/>
    </source>
</evidence>
<gene>
    <name evidence="2" type="ORF">F6X51_12900</name>
</gene>
<dbReference type="Proteomes" id="UP000441523">
    <property type="component" value="Unassembled WGS sequence"/>
</dbReference>
<feature type="chain" id="PRO_5026927889" evidence="1">
    <location>
        <begin position="20"/>
        <end position="328"/>
    </location>
</feature>
<reference evidence="2 3" key="1">
    <citation type="submission" date="2019-09" db="EMBL/GenBank/DDBJ databases">
        <title>YIM 132548 draft genome.</title>
        <authorList>
            <person name="Jiang L."/>
        </authorList>
    </citation>
    <scope>NUCLEOTIDE SEQUENCE [LARGE SCALE GENOMIC DNA]</scope>
    <source>
        <strain evidence="2 3">YIM 132548</strain>
    </source>
</reference>
<organism evidence="2 3">
    <name type="scientific">Methylobacterium planeticum</name>
    <dbReference type="NCBI Taxonomy" id="2615211"/>
    <lineage>
        <taxon>Bacteria</taxon>
        <taxon>Pseudomonadati</taxon>
        <taxon>Pseudomonadota</taxon>
        <taxon>Alphaproteobacteria</taxon>
        <taxon>Hyphomicrobiales</taxon>
        <taxon>Methylobacteriaceae</taxon>
        <taxon>Methylobacterium</taxon>
    </lineage>
</organism>
<comment type="caution">
    <text evidence="2">The sequence shown here is derived from an EMBL/GenBank/DDBJ whole genome shotgun (WGS) entry which is preliminary data.</text>
</comment>
<keyword evidence="1" id="KW-0732">Signal</keyword>
<feature type="signal peptide" evidence="1">
    <location>
        <begin position="1"/>
        <end position="19"/>
    </location>
</feature>
<dbReference type="GO" id="GO:0016787">
    <property type="term" value="F:hydrolase activity"/>
    <property type="evidence" value="ECO:0007669"/>
    <property type="project" value="UniProtKB-KW"/>
</dbReference>